<accession>A0A0R0BZZ6</accession>
<comment type="caution">
    <text evidence="1">The sequence shown here is derived from an EMBL/GenBank/DDBJ whole genome shotgun (WGS) entry which is preliminary data.</text>
</comment>
<reference evidence="1 2" key="1">
    <citation type="submission" date="2015-05" db="EMBL/GenBank/DDBJ databases">
        <title>Genome sequencing and analysis of members of genus Stenotrophomonas.</title>
        <authorList>
            <person name="Patil P.P."/>
            <person name="Midha S."/>
            <person name="Patil P.B."/>
        </authorList>
    </citation>
    <scope>NUCLEOTIDE SEQUENCE [LARGE SCALE GENOMIC DNA]</scope>
    <source>
        <strain evidence="1 2">DSM 18929</strain>
    </source>
</reference>
<dbReference type="Proteomes" id="UP000050864">
    <property type="component" value="Unassembled WGS sequence"/>
</dbReference>
<name>A0A0R0BZZ6_9GAMM</name>
<evidence type="ECO:0000313" key="2">
    <source>
        <dbReference type="Proteomes" id="UP000050864"/>
    </source>
</evidence>
<organism evidence="1 2">
    <name type="scientific">Stenotrophomonas humi</name>
    <dbReference type="NCBI Taxonomy" id="405444"/>
    <lineage>
        <taxon>Bacteria</taxon>
        <taxon>Pseudomonadati</taxon>
        <taxon>Pseudomonadota</taxon>
        <taxon>Gammaproteobacteria</taxon>
        <taxon>Lysobacterales</taxon>
        <taxon>Lysobacteraceae</taxon>
        <taxon>Stenotrophomonas</taxon>
    </lineage>
</organism>
<evidence type="ECO:0000313" key="1">
    <source>
        <dbReference type="EMBL" id="KRG63340.1"/>
    </source>
</evidence>
<sequence>MSKGLPSAALIQINRHAIANVLARRQIFTDAMYWRADSDKGFAATQPGMAARQAQSRAHKKGQAMPGLVLSGSCVLQPAAVALQSGWRACITTVFIERHCGQTRSSTLITGAYTALHLLHWTLPVVLASMSLPLLSIRTYGI</sequence>
<protein>
    <submittedName>
        <fullName evidence="1">Uncharacterized protein</fullName>
    </submittedName>
</protein>
<dbReference type="PATRIC" id="fig|405444.3.peg.1630"/>
<gene>
    <name evidence="1" type="ORF">ABB26_12665</name>
</gene>
<dbReference type="AlphaFoldDB" id="A0A0R0BZZ6"/>
<keyword evidence="2" id="KW-1185">Reference proteome</keyword>
<dbReference type="STRING" id="405444.ABB26_12665"/>
<proteinExistence type="predicted"/>
<dbReference type="EMBL" id="LDJI01000024">
    <property type="protein sequence ID" value="KRG63340.1"/>
    <property type="molecule type" value="Genomic_DNA"/>
</dbReference>